<accession>A0AAW1RKA7</accession>
<name>A0AAW1RKA7_9CHLO</name>
<organism evidence="2 3">
    <name type="scientific">Elliptochloris bilobata</name>
    <dbReference type="NCBI Taxonomy" id="381761"/>
    <lineage>
        <taxon>Eukaryota</taxon>
        <taxon>Viridiplantae</taxon>
        <taxon>Chlorophyta</taxon>
        <taxon>core chlorophytes</taxon>
        <taxon>Trebouxiophyceae</taxon>
        <taxon>Trebouxiophyceae incertae sedis</taxon>
        <taxon>Elliptochloris clade</taxon>
        <taxon>Elliptochloris</taxon>
    </lineage>
</organism>
<reference evidence="2 3" key="1">
    <citation type="journal article" date="2024" name="Nat. Commun.">
        <title>Phylogenomics reveals the evolutionary origins of lichenization in chlorophyte algae.</title>
        <authorList>
            <person name="Puginier C."/>
            <person name="Libourel C."/>
            <person name="Otte J."/>
            <person name="Skaloud P."/>
            <person name="Haon M."/>
            <person name="Grisel S."/>
            <person name="Petersen M."/>
            <person name="Berrin J.G."/>
            <person name="Delaux P.M."/>
            <person name="Dal Grande F."/>
            <person name="Keller J."/>
        </authorList>
    </citation>
    <scope>NUCLEOTIDE SEQUENCE [LARGE SCALE GENOMIC DNA]</scope>
    <source>
        <strain evidence="2 3">SAG 245.80</strain>
    </source>
</reference>
<gene>
    <name evidence="2" type="ORF">WJX81_002753</name>
</gene>
<evidence type="ECO:0000313" key="2">
    <source>
        <dbReference type="EMBL" id="KAK9834147.1"/>
    </source>
</evidence>
<evidence type="ECO:0000313" key="3">
    <source>
        <dbReference type="Proteomes" id="UP001445335"/>
    </source>
</evidence>
<keyword evidence="1" id="KW-0812">Transmembrane</keyword>
<feature type="transmembrane region" description="Helical" evidence="1">
    <location>
        <begin position="21"/>
        <end position="42"/>
    </location>
</feature>
<sequence>MHSHWECKHFAMIPPRNAKALLPLLGLLLLAWILELLGLIFVHKNCSNHGTKHWYSAAQLPESQYCGKIFRFHWAIVLLELPIALGLIGGTLGWFGLTENVLHRFRLVLLAWLAATTPLHAWTANVFLNLTDSTATPYLSSSEVNWARLGLIGAAAVAALNYAIMFTLGEDPNAWDRFRERDLLESTREPLTGQAGAV</sequence>
<feature type="transmembrane region" description="Helical" evidence="1">
    <location>
        <begin position="107"/>
        <end position="128"/>
    </location>
</feature>
<keyword evidence="1" id="KW-1133">Transmembrane helix</keyword>
<evidence type="ECO:0000256" key="1">
    <source>
        <dbReference type="SAM" id="Phobius"/>
    </source>
</evidence>
<keyword evidence="3" id="KW-1185">Reference proteome</keyword>
<proteinExistence type="predicted"/>
<feature type="transmembrane region" description="Helical" evidence="1">
    <location>
        <begin position="72"/>
        <end position="95"/>
    </location>
</feature>
<dbReference type="AlphaFoldDB" id="A0AAW1RKA7"/>
<feature type="transmembrane region" description="Helical" evidence="1">
    <location>
        <begin position="148"/>
        <end position="169"/>
    </location>
</feature>
<dbReference type="Proteomes" id="UP001445335">
    <property type="component" value="Unassembled WGS sequence"/>
</dbReference>
<keyword evidence="1" id="KW-0472">Membrane</keyword>
<comment type="caution">
    <text evidence="2">The sequence shown here is derived from an EMBL/GenBank/DDBJ whole genome shotgun (WGS) entry which is preliminary data.</text>
</comment>
<protein>
    <submittedName>
        <fullName evidence="2">Uncharacterized protein</fullName>
    </submittedName>
</protein>
<dbReference type="EMBL" id="JALJOU010000033">
    <property type="protein sequence ID" value="KAK9834147.1"/>
    <property type="molecule type" value="Genomic_DNA"/>
</dbReference>